<protein>
    <submittedName>
        <fullName evidence="1">Uncharacterized protein</fullName>
    </submittedName>
</protein>
<reference evidence="1 2" key="1">
    <citation type="submission" date="2015-09" db="EMBL/GenBank/DDBJ databases">
        <authorList>
            <person name="Xu Y."/>
            <person name="Nagy A."/>
            <person name="Liu N.T."/>
            <person name="Nou X."/>
        </authorList>
    </citation>
    <scope>NUCLEOTIDE SEQUENCE [LARGE SCALE GENOMIC DNA]</scope>
    <source>
        <strain evidence="1 2">FC1138</strain>
    </source>
</reference>
<organism evidence="1 2">
    <name type="scientific">Ralstonia insidiosa</name>
    <dbReference type="NCBI Taxonomy" id="190721"/>
    <lineage>
        <taxon>Bacteria</taxon>
        <taxon>Pseudomonadati</taxon>
        <taxon>Pseudomonadota</taxon>
        <taxon>Betaproteobacteria</taxon>
        <taxon>Burkholderiales</taxon>
        <taxon>Burkholderiaceae</taxon>
        <taxon>Ralstonia</taxon>
    </lineage>
</organism>
<evidence type="ECO:0000313" key="1">
    <source>
        <dbReference type="EMBL" id="ANH76782.1"/>
    </source>
</evidence>
<evidence type="ECO:0000313" key="2">
    <source>
        <dbReference type="Proteomes" id="UP000077927"/>
    </source>
</evidence>
<gene>
    <name evidence="1" type="ORF">ACS15_4998</name>
</gene>
<sequence>MLQRNRDQQIQVVLFCRCARMNAFTSACRVLMPGVNQAG</sequence>
<dbReference type="AlphaFoldDB" id="A0AAC9BMN9"/>
<name>A0AAC9BMN9_9RALS</name>
<accession>A0AAC9BMN9</accession>
<dbReference type="KEGG" id="rin:ACS15_4998"/>
<dbReference type="EMBL" id="CP012606">
    <property type="protein sequence ID" value="ANH76782.1"/>
    <property type="molecule type" value="Genomic_DNA"/>
</dbReference>
<dbReference type="Proteomes" id="UP000077927">
    <property type="component" value="Chromosome 2"/>
</dbReference>
<proteinExistence type="predicted"/>